<accession>A0A8J2PC61</accession>
<sequence>MKRDYSKSYLYFFQGIGIGASAAMLHQYVVFAAVIISLIAFIWNCLDAQDDRNGDDEKTAEKATQAPELFTKYQKILNEEDEIKLRDSFSFSAKDIAKFNRLFQPEKYPYPAESEFSEEQDDVVPLHISKA</sequence>
<dbReference type="Proteomes" id="UP000708208">
    <property type="component" value="Unassembled WGS sequence"/>
</dbReference>
<comment type="caution">
    <text evidence="3">The sequence shown here is derived from an EMBL/GenBank/DDBJ whole genome shotgun (WGS) entry which is preliminary data.</text>
</comment>
<name>A0A8J2PC61_9HEXA</name>
<feature type="region of interest" description="Disordered" evidence="1">
    <location>
        <begin position="112"/>
        <end position="131"/>
    </location>
</feature>
<dbReference type="EMBL" id="CAJVCH010397574">
    <property type="protein sequence ID" value="CAG7817572.1"/>
    <property type="molecule type" value="Genomic_DNA"/>
</dbReference>
<protein>
    <submittedName>
        <fullName evidence="3">Uncharacterized protein</fullName>
    </submittedName>
</protein>
<evidence type="ECO:0000256" key="1">
    <source>
        <dbReference type="SAM" id="MobiDB-lite"/>
    </source>
</evidence>
<evidence type="ECO:0000313" key="3">
    <source>
        <dbReference type="EMBL" id="CAG7817572.1"/>
    </source>
</evidence>
<feature type="transmembrane region" description="Helical" evidence="2">
    <location>
        <begin position="12"/>
        <end position="43"/>
    </location>
</feature>
<reference evidence="3" key="1">
    <citation type="submission" date="2021-06" db="EMBL/GenBank/DDBJ databases">
        <authorList>
            <person name="Hodson N. C."/>
            <person name="Mongue J. A."/>
            <person name="Jaron S. K."/>
        </authorList>
    </citation>
    <scope>NUCLEOTIDE SEQUENCE</scope>
</reference>
<gene>
    <name evidence="3" type="ORF">AFUS01_LOCUS28130</name>
</gene>
<feature type="non-terminal residue" evidence="3">
    <location>
        <position position="1"/>
    </location>
</feature>
<evidence type="ECO:0000256" key="2">
    <source>
        <dbReference type="SAM" id="Phobius"/>
    </source>
</evidence>
<keyword evidence="2" id="KW-0472">Membrane</keyword>
<organism evidence="3 4">
    <name type="scientific">Allacma fusca</name>
    <dbReference type="NCBI Taxonomy" id="39272"/>
    <lineage>
        <taxon>Eukaryota</taxon>
        <taxon>Metazoa</taxon>
        <taxon>Ecdysozoa</taxon>
        <taxon>Arthropoda</taxon>
        <taxon>Hexapoda</taxon>
        <taxon>Collembola</taxon>
        <taxon>Symphypleona</taxon>
        <taxon>Sminthuridae</taxon>
        <taxon>Allacma</taxon>
    </lineage>
</organism>
<dbReference type="AlphaFoldDB" id="A0A8J2PC61"/>
<evidence type="ECO:0000313" key="4">
    <source>
        <dbReference type="Proteomes" id="UP000708208"/>
    </source>
</evidence>
<keyword evidence="2" id="KW-0812">Transmembrane</keyword>
<proteinExistence type="predicted"/>
<keyword evidence="4" id="KW-1185">Reference proteome</keyword>
<keyword evidence="2" id="KW-1133">Transmembrane helix</keyword>